<name>A0A517VH56_9PLAN</name>
<dbReference type="OrthoDB" id="268030at2"/>
<dbReference type="EMBL" id="CP036343">
    <property type="protein sequence ID" value="QDT92344.1"/>
    <property type="molecule type" value="Genomic_DNA"/>
</dbReference>
<gene>
    <name evidence="1" type="ORF">Pan161_40110</name>
</gene>
<evidence type="ECO:0000313" key="2">
    <source>
        <dbReference type="Proteomes" id="UP000316855"/>
    </source>
</evidence>
<organism evidence="1 2">
    <name type="scientific">Gimesia algae</name>
    <dbReference type="NCBI Taxonomy" id="2527971"/>
    <lineage>
        <taxon>Bacteria</taxon>
        <taxon>Pseudomonadati</taxon>
        <taxon>Planctomycetota</taxon>
        <taxon>Planctomycetia</taxon>
        <taxon>Planctomycetales</taxon>
        <taxon>Planctomycetaceae</taxon>
        <taxon>Gimesia</taxon>
    </lineage>
</organism>
<dbReference type="RefSeq" id="WP_145229944.1">
    <property type="nucleotide sequence ID" value="NZ_CP036343.1"/>
</dbReference>
<sequence>MFSAGALILVAGIFMLDWKGISKDLGVGNSQEKILKRVLAIKEEQADIFASIKDESSARAAAPRMKQVTVEIAKAIADLKELKKTDKMTPEEDRELKAKYESLNKETDARLRKEVERISQLPGMSQVMAEILREVHFAQMEAQAQIRKDAALAGFNASGYSPVTDSTTITPDMRIEVLALGDIWRPGTVRDVAANGNVKVNLDIHKHSNAFDQYYQRNKLRLPD</sequence>
<dbReference type="AlphaFoldDB" id="A0A517VH56"/>
<dbReference type="Proteomes" id="UP000316855">
    <property type="component" value="Chromosome"/>
</dbReference>
<protein>
    <submittedName>
        <fullName evidence="1">Uncharacterized protein</fullName>
    </submittedName>
</protein>
<proteinExistence type="predicted"/>
<evidence type="ECO:0000313" key="1">
    <source>
        <dbReference type="EMBL" id="QDT92344.1"/>
    </source>
</evidence>
<keyword evidence="2" id="KW-1185">Reference proteome</keyword>
<accession>A0A517VH56</accession>
<dbReference type="KEGG" id="gax:Pan161_40110"/>
<reference evidence="1 2" key="1">
    <citation type="submission" date="2019-02" db="EMBL/GenBank/DDBJ databases">
        <title>Deep-cultivation of Planctomycetes and their phenomic and genomic characterization uncovers novel biology.</title>
        <authorList>
            <person name="Wiegand S."/>
            <person name="Jogler M."/>
            <person name="Boedeker C."/>
            <person name="Pinto D."/>
            <person name="Vollmers J."/>
            <person name="Rivas-Marin E."/>
            <person name="Kohn T."/>
            <person name="Peeters S.H."/>
            <person name="Heuer A."/>
            <person name="Rast P."/>
            <person name="Oberbeckmann S."/>
            <person name="Bunk B."/>
            <person name="Jeske O."/>
            <person name="Meyerdierks A."/>
            <person name="Storesund J.E."/>
            <person name="Kallscheuer N."/>
            <person name="Luecker S."/>
            <person name="Lage O.M."/>
            <person name="Pohl T."/>
            <person name="Merkel B.J."/>
            <person name="Hornburger P."/>
            <person name="Mueller R.-W."/>
            <person name="Bruemmer F."/>
            <person name="Labrenz M."/>
            <person name="Spormann A.M."/>
            <person name="Op den Camp H."/>
            <person name="Overmann J."/>
            <person name="Amann R."/>
            <person name="Jetten M.S.M."/>
            <person name="Mascher T."/>
            <person name="Medema M.H."/>
            <person name="Devos D.P."/>
            <person name="Kaster A.-K."/>
            <person name="Ovreas L."/>
            <person name="Rohde M."/>
            <person name="Galperin M.Y."/>
            <person name="Jogler C."/>
        </authorList>
    </citation>
    <scope>NUCLEOTIDE SEQUENCE [LARGE SCALE GENOMIC DNA]</scope>
    <source>
        <strain evidence="1 2">Pan161</strain>
    </source>
</reference>